<keyword evidence="2" id="KW-0472">Membrane</keyword>
<keyword evidence="4" id="KW-1185">Reference proteome</keyword>
<dbReference type="InterPro" id="IPR006461">
    <property type="entry name" value="PLAC_motif_containing"/>
</dbReference>
<reference evidence="3" key="1">
    <citation type="submission" date="2020-06" db="EMBL/GenBank/DDBJ databases">
        <authorList>
            <consortium name="Plant Systems Biology data submission"/>
        </authorList>
    </citation>
    <scope>NUCLEOTIDE SEQUENCE</scope>
    <source>
        <strain evidence="3">D6</strain>
    </source>
</reference>
<keyword evidence="2" id="KW-0812">Transmembrane</keyword>
<protein>
    <submittedName>
        <fullName evidence="3">Uncharacterized protein</fullName>
    </submittedName>
</protein>
<gene>
    <name evidence="3" type="ORF">SEMRO_58_G033910.1</name>
</gene>
<organism evidence="3 4">
    <name type="scientific">Seminavis robusta</name>
    <dbReference type="NCBI Taxonomy" id="568900"/>
    <lineage>
        <taxon>Eukaryota</taxon>
        <taxon>Sar</taxon>
        <taxon>Stramenopiles</taxon>
        <taxon>Ochrophyta</taxon>
        <taxon>Bacillariophyta</taxon>
        <taxon>Bacillariophyceae</taxon>
        <taxon>Bacillariophycidae</taxon>
        <taxon>Naviculales</taxon>
        <taxon>Naviculaceae</taxon>
        <taxon>Seminavis</taxon>
    </lineage>
</organism>
<evidence type="ECO:0000313" key="3">
    <source>
        <dbReference type="EMBL" id="CAB9499338.1"/>
    </source>
</evidence>
<dbReference type="PANTHER" id="PTHR15907">
    <property type="entry name" value="DUF614 FAMILY PROTEIN-RELATED"/>
    <property type="match status" value="1"/>
</dbReference>
<feature type="transmembrane region" description="Helical" evidence="2">
    <location>
        <begin position="87"/>
        <end position="104"/>
    </location>
</feature>
<dbReference type="AlphaFoldDB" id="A0A9N8DAC9"/>
<sequence length="241" mass="26875">MLMKATDDASETTVPVAEAVAEMDPESGGSKKYGELEGQTMSEDATNLPPINPPVKQQKEPETDNYGRNENWNHGLFDCFQVIFQPLFWMACCCGPIVTGQLMTRLRLNWCGQPDKVHFGAKTFSTVVVIFIVYLFTQIIGWGIVGLAFLVYMVIILSRTRGSIRRHFQIPAKTFPCADGTLEDACCGFWCGCCSLIQMARHTHNETKYPYEPCSTSGLPPYAPVVMERDDDEDTVTIPVV</sequence>
<comment type="caution">
    <text evidence="3">The sequence shown here is derived from an EMBL/GenBank/DDBJ whole genome shotgun (WGS) entry which is preliminary data.</text>
</comment>
<dbReference type="Pfam" id="PF04749">
    <property type="entry name" value="PLAC8"/>
    <property type="match status" value="1"/>
</dbReference>
<evidence type="ECO:0000256" key="2">
    <source>
        <dbReference type="SAM" id="Phobius"/>
    </source>
</evidence>
<evidence type="ECO:0000313" key="4">
    <source>
        <dbReference type="Proteomes" id="UP001153069"/>
    </source>
</evidence>
<keyword evidence="2" id="KW-1133">Transmembrane helix</keyword>
<feature type="transmembrane region" description="Helical" evidence="2">
    <location>
        <begin position="124"/>
        <end position="157"/>
    </location>
</feature>
<evidence type="ECO:0000256" key="1">
    <source>
        <dbReference type="SAM" id="MobiDB-lite"/>
    </source>
</evidence>
<name>A0A9N8DAC9_9STRA</name>
<dbReference type="OrthoDB" id="40561at2759"/>
<dbReference type="Proteomes" id="UP001153069">
    <property type="component" value="Unassembled WGS sequence"/>
</dbReference>
<dbReference type="EMBL" id="CAICTM010000057">
    <property type="protein sequence ID" value="CAB9499338.1"/>
    <property type="molecule type" value="Genomic_DNA"/>
</dbReference>
<feature type="region of interest" description="Disordered" evidence="1">
    <location>
        <begin position="1"/>
        <end position="65"/>
    </location>
</feature>
<accession>A0A9N8DAC9</accession>
<proteinExistence type="predicted"/>